<name>A0A9N8WIC5_9GLOM</name>
<evidence type="ECO:0000313" key="2">
    <source>
        <dbReference type="EMBL" id="CAG8488184.1"/>
    </source>
</evidence>
<evidence type="ECO:0000313" key="3">
    <source>
        <dbReference type="Proteomes" id="UP000789342"/>
    </source>
</evidence>
<feature type="region of interest" description="Disordered" evidence="1">
    <location>
        <begin position="1"/>
        <end position="29"/>
    </location>
</feature>
<dbReference type="EMBL" id="CAJVPV010001150">
    <property type="protein sequence ID" value="CAG8488184.1"/>
    <property type="molecule type" value="Genomic_DNA"/>
</dbReference>
<accession>A0A9N8WIC5</accession>
<protein>
    <submittedName>
        <fullName evidence="2">4270_t:CDS:1</fullName>
    </submittedName>
</protein>
<dbReference type="AlphaFoldDB" id="A0A9N8WIC5"/>
<dbReference type="Proteomes" id="UP000789342">
    <property type="component" value="Unassembled WGS sequence"/>
</dbReference>
<gene>
    <name evidence="2" type="ORF">AMORRO_LOCUS2647</name>
</gene>
<feature type="non-terminal residue" evidence="2">
    <location>
        <position position="53"/>
    </location>
</feature>
<comment type="caution">
    <text evidence="2">The sequence shown here is derived from an EMBL/GenBank/DDBJ whole genome shotgun (WGS) entry which is preliminary data.</text>
</comment>
<proteinExistence type="predicted"/>
<reference evidence="2" key="1">
    <citation type="submission" date="2021-06" db="EMBL/GenBank/DDBJ databases">
        <authorList>
            <person name="Kallberg Y."/>
            <person name="Tangrot J."/>
            <person name="Rosling A."/>
        </authorList>
    </citation>
    <scope>NUCLEOTIDE SEQUENCE</scope>
    <source>
        <strain evidence="2">CL551</strain>
    </source>
</reference>
<keyword evidence="3" id="KW-1185">Reference proteome</keyword>
<sequence>MEKEMGETFTSTKTYPKEEIYGKLQQTSKQQAVERYQTLSFGGYAHIDNSDED</sequence>
<organism evidence="2 3">
    <name type="scientific">Acaulospora morrowiae</name>
    <dbReference type="NCBI Taxonomy" id="94023"/>
    <lineage>
        <taxon>Eukaryota</taxon>
        <taxon>Fungi</taxon>
        <taxon>Fungi incertae sedis</taxon>
        <taxon>Mucoromycota</taxon>
        <taxon>Glomeromycotina</taxon>
        <taxon>Glomeromycetes</taxon>
        <taxon>Diversisporales</taxon>
        <taxon>Acaulosporaceae</taxon>
        <taxon>Acaulospora</taxon>
    </lineage>
</organism>
<evidence type="ECO:0000256" key="1">
    <source>
        <dbReference type="SAM" id="MobiDB-lite"/>
    </source>
</evidence>